<dbReference type="Proteomes" id="UP000261111">
    <property type="component" value="Unassembled WGS sequence"/>
</dbReference>
<comment type="caution">
    <text evidence="1">The sequence shown here is derived from an EMBL/GenBank/DDBJ whole genome shotgun (WGS) entry which is preliminary data.</text>
</comment>
<evidence type="ECO:0000313" key="2">
    <source>
        <dbReference type="Proteomes" id="UP000261111"/>
    </source>
</evidence>
<evidence type="ECO:0000313" key="1">
    <source>
        <dbReference type="EMBL" id="RGC23847.1"/>
    </source>
</evidence>
<name>A0A3E2WD32_9FIRM</name>
<organism evidence="1 2">
    <name type="scientific">Hungatella hathewayi</name>
    <dbReference type="NCBI Taxonomy" id="154046"/>
    <lineage>
        <taxon>Bacteria</taxon>
        <taxon>Bacillati</taxon>
        <taxon>Bacillota</taxon>
        <taxon>Clostridia</taxon>
        <taxon>Lachnospirales</taxon>
        <taxon>Lachnospiraceae</taxon>
        <taxon>Hungatella</taxon>
    </lineage>
</organism>
<gene>
    <name evidence="1" type="ORF">DWX41_22005</name>
</gene>
<dbReference type="Pfam" id="PF12686">
    <property type="entry name" value="DUF3800"/>
    <property type="match status" value="1"/>
</dbReference>
<accession>A0A3E2WD32</accession>
<dbReference type="RefSeq" id="WP_117441352.1">
    <property type="nucleotide sequence ID" value="NZ_QVIA01000041.1"/>
</dbReference>
<protein>
    <submittedName>
        <fullName evidence="1">DUF3800 domain-containing protein</fullName>
    </submittedName>
</protein>
<dbReference type="EMBL" id="QVIA01000041">
    <property type="protein sequence ID" value="RGC23847.1"/>
    <property type="molecule type" value="Genomic_DNA"/>
</dbReference>
<dbReference type="AlphaFoldDB" id="A0A3E2WD32"/>
<dbReference type="InterPro" id="IPR024524">
    <property type="entry name" value="DUF3800"/>
</dbReference>
<reference evidence="1 2" key="1">
    <citation type="submission" date="2018-08" db="EMBL/GenBank/DDBJ databases">
        <title>A genome reference for cultivated species of the human gut microbiota.</title>
        <authorList>
            <person name="Zou Y."/>
            <person name="Xue W."/>
            <person name="Luo G."/>
        </authorList>
    </citation>
    <scope>NUCLEOTIDE SEQUENCE [LARGE SCALE GENOMIC DNA]</scope>
    <source>
        <strain evidence="1 2">AF19-21</strain>
    </source>
</reference>
<proteinExistence type="predicted"/>
<sequence length="229" mass="26707">MDLYIYADESGTFDKNHNEIFVFGGVIFLGKQARDIAIREYNHVERVIRQNSNYMKSQELKACVISNKDKGKIFRSLNKQIRFGVVVHQRQLMDRIFDTKKDKQRYLDYAFKIGIKKCLNTLIDEDKLSPINIDTMYVFMDEHTTATNGRYELREGLEQEFKSGTFNMQYDKFFPPLFPSLSGVDLQFCNSSKKVLIRAADIVANRIYKDAISNNLNELTNKVYLHSLP</sequence>